<dbReference type="PRINTS" id="PR01438">
    <property type="entry name" value="UNVRSLSTRESS"/>
</dbReference>
<dbReference type="PANTHER" id="PTHR46989">
    <property type="entry name" value="USP DOMAIN-CONTAINING PROTEIN"/>
    <property type="match status" value="1"/>
</dbReference>
<proteinExistence type="predicted"/>
<sequence length="173" mass="19942">MAEAGDEVLVLLGVDGSEHSVYAFDWYVHNFHKAGNKLILVHVPEPATHVSMMSHTKLQEHLKQYEEKIEAMKVKYLEKMEARGIEGEFLRIIHEKPGHAIVECAEEKRVKFVVIGTRGQSQVRRTIMGSCSDYIVHHSPAPVLLCRHSKGWQKEFKDREKKEKKEKGKKKSR</sequence>
<feature type="compositionally biased region" description="Basic and acidic residues" evidence="2">
    <location>
        <begin position="154"/>
        <end position="166"/>
    </location>
</feature>
<dbReference type="OrthoDB" id="843225at2759"/>
<comment type="caution">
    <text evidence="4">The sequence shown here is derived from an EMBL/GenBank/DDBJ whole genome shotgun (WGS) entry which is preliminary data.</text>
</comment>
<organism evidence="4 5">
    <name type="scientific">Candidula unifasciata</name>
    <dbReference type="NCBI Taxonomy" id="100452"/>
    <lineage>
        <taxon>Eukaryota</taxon>
        <taxon>Metazoa</taxon>
        <taxon>Spiralia</taxon>
        <taxon>Lophotrochozoa</taxon>
        <taxon>Mollusca</taxon>
        <taxon>Gastropoda</taxon>
        <taxon>Heterobranchia</taxon>
        <taxon>Euthyneura</taxon>
        <taxon>Panpulmonata</taxon>
        <taxon>Eupulmonata</taxon>
        <taxon>Stylommatophora</taxon>
        <taxon>Helicina</taxon>
        <taxon>Helicoidea</taxon>
        <taxon>Geomitridae</taxon>
        <taxon>Candidula</taxon>
    </lineage>
</organism>
<dbReference type="Pfam" id="PF00582">
    <property type="entry name" value="Usp"/>
    <property type="match status" value="1"/>
</dbReference>
<protein>
    <recommendedName>
        <fullName evidence="3">UspA domain-containing protein</fullName>
    </recommendedName>
</protein>
<dbReference type="PANTHER" id="PTHR46989:SF3">
    <property type="entry name" value="USPA DOMAIN-CONTAINING PROTEIN"/>
    <property type="match status" value="1"/>
</dbReference>
<keyword evidence="5" id="KW-1185">Reference proteome</keyword>
<evidence type="ECO:0000256" key="1">
    <source>
        <dbReference type="SAM" id="Coils"/>
    </source>
</evidence>
<feature type="domain" description="UspA" evidence="3">
    <location>
        <begin position="10"/>
        <end position="147"/>
    </location>
</feature>
<dbReference type="InterPro" id="IPR006015">
    <property type="entry name" value="Universal_stress_UspA"/>
</dbReference>
<feature type="coiled-coil region" evidence="1">
    <location>
        <begin position="55"/>
        <end position="82"/>
    </location>
</feature>
<gene>
    <name evidence="4" type="ORF">CUNI_LOCUS2582</name>
</gene>
<evidence type="ECO:0000256" key="2">
    <source>
        <dbReference type="SAM" id="MobiDB-lite"/>
    </source>
</evidence>
<dbReference type="InterPro" id="IPR014729">
    <property type="entry name" value="Rossmann-like_a/b/a_fold"/>
</dbReference>
<feature type="region of interest" description="Disordered" evidence="2">
    <location>
        <begin position="154"/>
        <end position="173"/>
    </location>
</feature>
<dbReference type="AlphaFoldDB" id="A0A8S3YJS5"/>
<evidence type="ECO:0000259" key="3">
    <source>
        <dbReference type="Pfam" id="PF00582"/>
    </source>
</evidence>
<dbReference type="SUPFAM" id="SSF52402">
    <property type="entry name" value="Adenine nucleotide alpha hydrolases-like"/>
    <property type="match status" value="1"/>
</dbReference>
<name>A0A8S3YJS5_9EUPU</name>
<accession>A0A8S3YJS5</accession>
<keyword evidence="1" id="KW-0175">Coiled coil</keyword>
<dbReference type="CDD" id="cd23659">
    <property type="entry name" value="USP_At3g01520-like"/>
    <property type="match status" value="1"/>
</dbReference>
<dbReference type="InterPro" id="IPR006016">
    <property type="entry name" value="UspA"/>
</dbReference>
<reference evidence="4" key="1">
    <citation type="submission" date="2021-04" db="EMBL/GenBank/DDBJ databases">
        <authorList>
            <consortium name="Molecular Ecology Group"/>
        </authorList>
    </citation>
    <scope>NUCLEOTIDE SEQUENCE</scope>
</reference>
<dbReference type="Gene3D" id="3.40.50.620">
    <property type="entry name" value="HUPs"/>
    <property type="match status" value="1"/>
</dbReference>
<dbReference type="Proteomes" id="UP000678393">
    <property type="component" value="Unassembled WGS sequence"/>
</dbReference>
<dbReference type="EMBL" id="CAJHNH020000335">
    <property type="protein sequence ID" value="CAG5117024.1"/>
    <property type="molecule type" value="Genomic_DNA"/>
</dbReference>
<evidence type="ECO:0000313" key="4">
    <source>
        <dbReference type="EMBL" id="CAG5117024.1"/>
    </source>
</evidence>
<evidence type="ECO:0000313" key="5">
    <source>
        <dbReference type="Proteomes" id="UP000678393"/>
    </source>
</evidence>